<keyword evidence="1" id="KW-0472">Membrane</keyword>
<accession>A0A0E9XWQ4</accession>
<name>A0A0E9XWQ4_ANGAN</name>
<dbReference type="AlphaFoldDB" id="A0A0E9XWQ4"/>
<evidence type="ECO:0000313" key="2">
    <source>
        <dbReference type="EMBL" id="JAI06139.1"/>
    </source>
</evidence>
<evidence type="ECO:0000256" key="1">
    <source>
        <dbReference type="SAM" id="Phobius"/>
    </source>
</evidence>
<keyword evidence="1" id="KW-0812">Transmembrane</keyword>
<organism evidence="2">
    <name type="scientific">Anguilla anguilla</name>
    <name type="common">European freshwater eel</name>
    <name type="synonym">Muraena anguilla</name>
    <dbReference type="NCBI Taxonomy" id="7936"/>
    <lineage>
        <taxon>Eukaryota</taxon>
        <taxon>Metazoa</taxon>
        <taxon>Chordata</taxon>
        <taxon>Craniata</taxon>
        <taxon>Vertebrata</taxon>
        <taxon>Euteleostomi</taxon>
        <taxon>Actinopterygii</taxon>
        <taxon>Neopterygii</taxon>
        <taxon>Teleostei</taxon>
        <taxon>Anguilliformes</taxon>
        <taxon>Anguillidae</taxon>
        <taxon>Anguilla</taxon>
    </lineage>
</organism>
<reference evidence="2" key="1">
    <citation type="submission" date="2014-11" db="EMBL/GenBank/DDBJ databases">
        <authorList>
            <person name="Amaro Gonzalez C."/>
        </authorList>
    </citation>
    <scope>NUCLEOTIDE SEQUENCE</scope>
</reference>
<feature type="transmembrane region" description="Helical" evidence="1">
    <location>
        <begin position="24"/>
        <end position="46"/>
    </location>
</feature>
<protein>
    <submittedName>
        <fullName evidence="2">Uncharacterized protein</fullName>
    </submittedName>
</protein>
<sequence>MARFVGEVQGNRRTLVKRAHGPGVLYQLVLVFKVCSLPVGAVIREIESQKRAAPTKELESCFWAVCLFCLCYFSLLY</sequence>
<feature type="transmembrane region" description="Helical" evidence="1">
    <location>
        <begin position="58"/>
        <end position="75"/>
    </location>
</feature>
<keyword evidence="1" id="KW-1133">Transmembrane helix</keyword>
<proteinExistence type="predicted"/>
<dbReference type="EMBL" id="GBXM01002439">
    <property type="protein sequence ID" value="JAI06139.1"/>
    <property type="molecule type" value="Transcribed_RNA"/>
</dbReference>
<reference evidence="2" key="2">
    <citation type="journal article" date="2015" name="Fish Shellfish Immunol.">
        <title>Early steps in the European eel (Anguilla anguilla)-Vibrio vulnificus interaction in the gills: Role of the RtxA13 toxin.</title>
        <authorList>
            <person name="Callol A."/>
            <person name="Pajuelo D."/>
            <person name="Ebbesson L."/>
            <person name="Teles M."/>
            <person name="MacKenzie S."/>
            <person name="Amaro C."/>
        </authorList>
    </citation>
    <scope>NUCLEOTIDE SEQUENCE</scope>
</reference>